<accession>A0ABD0ZDH7</accession>
<dbReference type="InterPro" id="IPR008637">
    <property type="entry name" value="HR_lesion"/>
</dbReference>
<dbReference type="PANTHER" id="PTHR31474">
    <property type="entry name" value="HR-LIKE LESION-INDUCER"/>
    <property type="match status" value="1"/>
</dbReference>
<dbReference type="Proteomes" id="UP001558713">
    <property type="component" value="Unassembled WGS sequence"/>
</dbReference>
<evidence type="ECO:0000313" key="3">
    <source>
        <dbReference type="Proteomes" id="UP001558713"/>
    </source>
</evidence>
<feature type="transmembrane region" description="Helical" evidence="1">
    <location>
        <begin position="184"/>
        <end position="203"/>
    </location>
</feature>
<dbReference type="AlphaFoldDB" id="A0ABD0ZDH7"/>
<evidence type="ECO:0008006" key="4">
    <source>
        <dbReference type="Google" id="ProtNLM"/>
    </source>
</evidence>
<evidence type="ECO:0000256" key="1">
    <source>
        <dbReference type="SAM" id="Phobius"/>
    </source>
</evidence>
<keyword evidence="1" id="KW-1133">Transmembrane helix</keyword>
<dbReference type="EMBL" id="JBANAX010000813">
    <property type="protein sequence ID" value="KAL1192725.1"/>
    <property type="molecule type" value="Genomic_DNA"/>
</dbReference>
<name>A0ABD0ZDH7_CARAN</name>
<comment type="caution">
    <text evidence="2">The sequence shown here is derived from an EMBL/GenBank/DDBJ whole genome shotgun (WGS) entry which is preliminary data.</text>
</comment>
<proteinExistence type="predicted"/>
<dbReference type="Pfam" id="PF05514">
    <property type="entry name" value="HR_lesion"/>
    <property type="match status" value="1"/>
</dbReference>
<reference evidence="2 3" key="1">
    <citation type="submission" date="2024-04" db="EMBL/GenBank/DDBJ databases">
        <title>Genome assembly C_amara_ONT_v2.</title>
        <authorList>
            <person name="Yant L."/>
            <person name="Moore C."/>
            <person name="Slenker M."/>
        </authorList>
    </citation>
    <scope>NUCLEOTIDE SEQUENCE [LARGE SCALE GENOMIC DNA]</scope>
    <source>
        <tissue evidence="2">Leaf</tissue>
    </source>
</reference>
<keyword evidence="1" id="KW-0472">Membrane</keyword>
<sequence>MEETQTPTVVEYGKKIEKMSYLMHAGRFLFASAFIVSALRELHGFDLNGGVAAEELRPKLGFFENQAKYIVGLGIVMKVLGGIFFIFNTYLGACLLLVYQAILSPILYDFYNRDFDRDHFTIFYTKFRAFVNETVSADDGVAMSLYSSIVNEESRQKLRDHLNEIATLAISNPLFTPSEFNTLFMMRCIKGVGIVAALVLFIAMKHKHGMFKKPSKKQKN</sequence>
<organism evidence="2 3">
    <name type="scientific">Cardamine amara subsp. amara</name>
    <dbReference type="NCBI Taxonomy" id="228776"/>
    <lineage>
        <taxon>Eukaryota</taxon>
        <taxon>Viridiplantae</taxon>
        <taxon>Streptophyta</taxon>
        <taxon>Embryophyta</taxon>
        <taxon>Tracheophyta</taxon>
        <taxon>Spermatophyta</taxon>
        <taxon>Magnoliopsida</taxon>
        <taxon>eudicotyledons</taxon>
        <taxon>Gunneridae</taxon>
        <taxon>Pentapetalae</taxon>
        <taxon>rosids</taxon>
        <taxon>malvids</taxon>
        <taxon>Brassicales</taxon>
        <taxon>Brassicaceae</taxon>
        <taxon>Cardamineae</taxon>
        <taxon>Cardamine</taxon>
    </lineage>
</organism>
<keyword evidence="1" id="KW-0812">Transmembrane</keyword>
<protein>
    <recommendedName>
        <fullName evidence="4">HR-like lesion-inducer</fullName>
    </recommendedName>
</protein>
<keyword evidence="3" id="KW-1185">Reference proteome</keyword>
<evidence type="ECO:0000313" key="2">
    <source>
        <dbReference type="EMBL" id="KAL1192725.1"/>
    </source>
</evidence>
<dbReference type="PANTHER" id="PTHR31474:SF1">
    <property type="entry name" value="EXPRESSED PROTEIN"/>
    <property type="match status" value="1"/>
</dbReference>
<gene>
    <name evidence="2" type="ORF">V5N11_004841</name>
</gene>